<dbReference type="RefSeq" id="WP_012172483.1">
    <property type="nucleotide sequence ID" value="NC_009937.1"/>
</dbReference>
<dbReference type="Pfam" id="PF13505">
    <property type="entry name" value="OMP_b-brl"/>
    <property type="match status" value="1"/>
</dbReference>
<gene>
    <name evidence="8" type="ordered locus">AZC_3963</name>
</gene>
<reference evidence="8 9" key="5">
    <citation type="journal article" date="2010" name="Appl. Environ. Microbiol.">
        <title>phrR-like gene praR of Azorhizobium caulinodans ORS571 is essential for symbiosis with Sesbania rostrata and is involved in expression of reb genes.</title>
        <authorList>
            <person name="Akiba N."/>
            <person name="Aono T."/>
            <person name="Toyazaki H."/>
            <person name="Sato S."/>
            <person name="Oyaizu H."/>
        </authorList>
    </citation>
    <scope>NUCLEOTIDE SEQUENCE [LARGE SCALE GENOMIC DNA]</scope>
    <source>
        <strain evidence="9">ATCC 43989 / DSM 5975 / JCM 20966 / LMG 6465 / NBRC 14845 / NCIMB 13405 / ORS 571</strain>
    </source>
</reference>
<protein>
    <submittedName>
        <fullName evidence="8">Putative outer-membrane immunogenic protein</fullName>
    </submittedName>
</protein>
<dbReference type="InterPro" id="IPR011250">
    <property type="entry name" value="OMP/PagP_B-barrel"/>
</dbReference>
<evidence type="ECO:0000256" key="6">
    <source>
        <dbReference type="SAM" id="SignalP"/>
    </source>
</evidence>
<keyword evidence="9" id="KW-1185">Reference proteome</keyword>
<evidence type="ECO:0000259" key="7">
    <source>
        <dbReference type="Pfam" id="PF13505"/>
    </source>
</evidence>
<dbReference type="KEGG" id="azc:AZC_3963"/>
<reference evidence="9" key="2">
    <citation type="submission" date="2007-04" db="EMBL/GenBank/DDBJ databases">
        <title>Complete genome sequence of the nitrogen-fixing bacterium Azorhizobium caulinodans ORS571.</title>
        <authorList>
            <person name="Lee K.B."/>
            <person name="Backer P.D."/>
            <person name="Aono T."/>
            <person name="Liu C.T."/>
            <person name="Suzuki S."/>
            <person name="Suzuki T."/>
            <person name="Kaneko T."/>
            <person name="Yamada M."/>
            <person name="Tabata S."/>
            <person name="Kupfer D.M."/>
            <person name="Najar F.Z."/>
            <person name="Wiley G.B."/>
            <person name="Roe B."/>
            <person name="Binnewies T."/>
            <person name="Ussery D."/>
            <person name="Vereecke D."/>
            <person name="Gevers D."/>
            <person name="Holsters M."/>
            <person name="Oyaizu H."/>
        </authorList>
    </citation>
    <scope>NUCLEOTIDE SEQUENCE [LARGE SCALE GENOMIC DNA]</scope>
    <source>
        <strain evidence="9">ATCC 43989 / DSM 5975 / JCM 20966 / LMG 6465 / NBRC 14845 / NCIMB 13405 / ORS 571</strain>
    </source>
</reference>
<evidence type="ECO:0000256" key="4">
    <source>
        <dbReference type="ARBA" id="ARBA00023237"/>
    </source>
</evidence>
<evidence type="ECO:0000256" key="2">
    <source>
        <dbReference type="ARBA" id="ARBA00022729"/>
    </source>
</evidence>
<evidence type="ECO:0000256" key="5">
    <source>
        <dbReference type="ARBA" id="ARBA00038306"/>
    </source>
</evidence>
<evidence type="ECO:0000313" key="9">
    <source>
        <dbReference type="Proteomes" id="UP000000270"/>
    </source>
</evidence>
<reference evidence="8 9" key="6">
    <citation type="journal article" date="2011" name="Appl. Environ. Microbiol.">
        <title>Involvement of the azorhizobial chromosome partition gene (parA) in the onset of bacteroid differentiation during Sesbania rostrata stem nodule development.</title>
        <authorList>
            <person name="Liu CT."/>
            <person name="Lee KB."/>
            <person name="Wang YS."/>
            <person name="Peng MH."/>
            <person name="Lee KT."/>
            <person name="Suzuki S."/>
            <person name="Suzuki T."/>
            <person name="Oyaizu H."/>
        </authorList>
    </citation>
    <scope>NUCLEOTIDE SEQUENCE [LARGE SCALE GENOMIC DNA]</scope>
    <source>
        <strain evidence="9">ATCC 43989 / DSM 5975 / JCM 20966 / LMG 6465 / NBRC 14845 / NCIMB 13405 / ORS 571</strain>
    </source>
</reference>
<dbReference type="SUPFAM" id="SSF56925">
    <property type="entry name" value="OMPA-like"/>
    <property type="match status" value="1"/>
</dbReference>
<evidence type="ECO:0000256" key="3">
    <source>
        <dbReference type="ARBA" id="ARBA00023136"/>
    </source>
</evidence>
<dbReference type="HOGENOM" id="CLU_037100_4_0_5"/>
<keyword evidence="4" id="KW-0998">Cell outer membrane</keyword>
<feature type="chain" id="PRO_5002724523" evidence="6">
    <location>
        <begin position="21"/>
        <end position="202"/>
    </location>
</feature>
<evidence type="ECO:0000256" key="1">
    <source>
        <dbReference type="ARBA" id="ARBA00004442"/>
    </source>
</evidence>
<reference evidence="8 9" key="1">
    <citation type="journal article" date="2007" name="Appl. Environ. Microbiol.">
        <title>Rhizobial factors required for stem nodule maturation and maintenance in Sesbania rostrata-Azorhizobium caulinodans ORS571 symbiosis.</title>
        <authorList>
            <person name="Suzuki S."/>
            <person name="Aono T."/>
            <person name="Lee KB."/>
            <person name="Suzuki T."/>
            <person name="Liu CT."/>
            <person name="Miwa H."/>
            <person name="Wakao S."/>
            <person name="Iki T."/>
            <person name="Oyaizu H."/>
        </authorList>
    </citation>
    <scope>NUCLEOTIDE SEQUENCE [LARGE SCALE GENOMIC DNA]</scope>
    <source>
        <strain evidence="9">ATCC 43989 / DSM 5975 / JCM 20966 / LMG 6465 / NBRC 14845 / NCIMB 13405 / ORS 571</strain>
    </source>
</reference>
<keyword evidence="3" id="KW-0472">Membrane</keyword>
<comment type="similarity">
    <text evidence="5">Belongs to the Omp25/RopB family.</text>
</comment>
<dbReference type="PANTHER" id="PTHR34001">
    <property type="entry name" value="BLL7405 PROTEIN"/>
    <property type="match status" value="1"/>
</dbReference>
<dbReference type="Gene3D" id="2.40.160.20">
    <property type="match status" value="1"/>
</dbReference>
<dbReference type="InterPro" id="IPR027385">
    <property type="entry name" value="Beta-barrel_OMP"/>
</dbReference>
<feature type="signal peptide" evidence="6">
    <location>
        <begin position="1"/>
        <end position="20"/>
    </location>
</feature>
<proteinExistence type="inferred from homology"/>
<evidence type="ECO:0000313" key="8">
    <source>
        <dbReference type="EMBL" id="BAF89961.1"/>
    </source>
</evidence>
<dbReference type="PANTHER" id="PTHR34001:SF3">
    <property type="entry name" value="BLL7405 PROTEIN"/>
    <property type="match status" value="1"/>
</dbReference>
<feature type="domain" description="Outer membrane protein beta-barrel" evidence="7">
    <location>
        <begin position="34"/>
        <end position="202"/>
    </location>
</feature>
<sequence>MKTRIIAALAATLAASPVAAADLSYGNSYGYAPAAAAPASWTGFYVGGNIGYGWGSAGADSPKGFLGGLQAGYNLQMAGSPIVLGLETDFDWAGMNDGNYSQDYIGTVRARAGFAFDRVLIYGTAGFAYGKGSYQVFGLSNSQTSYGWALGAGAEYAIDRNWSARAEYMYVDLGNSTYGTWVGPTNVSYDTSVLRAGVNYRF</sequence>
<dbReference type="eggNOG" id="COG3637">
    <property type="taxonomic scope" value="Bacteria"/>
</dbReference>
<keyword evidence="2 6" id="KW-0732">Signal</keyword>
<accession>A8IKX9</accession>
<dbReference type="GO" id="GO:0009279">
    <property type="term" value="C:cell outer membrane"/>
    <property type="evidence" value="ECO:0007669"/>
    <property type="project" value="UniProtKB-SubCell"/>
</dbReference>
<organism evidence="8 9">
    <name type="scientific">Azorhizobium caulinodans (strain ATCC 43989 / DSM 5975 / JCM 20966 / LMG 6465 / NBRC 14845 / NCIMB 13405 / ORS 571)</name>
    <dbReference type="NCBI Taxonomy" id="438753"/>
    <lineage>
        <taxon>Bacteria</taxon>
        <taxon>Pseudomonadati</taxon>
        <taxon>Pseudomonadota</taxon>
        <taxon>Alphaproteobacteria</taxon>
        <taxon>Hyphomicrobiales</taxon>
        <taxon>Xanthobacteraceae</taxon>
        <taxon>Azorhizobium</taxon>
    </lineage>
</organism>
<comment type="subcellular location">
    <subcellularLocation>
        <location evidence="1">Cell outer membrane</location>
    </subcellularLocation>
</comment>
<reference evidence="8 9" key="4">
    <citation type="journal article" date="2009" name="Appl. Environ. Microbiol.">
        <title>Comparative genome-wide transcriptional profiling of Azorhizobium caulinodans ORS571 grown under free-living and symbiotic conditions.</title>
        <authorList>
            <person name="Tsukada S."/>
            <person name="Aono T."/>
            <person name="Akiba N."/>
            <person name="Lee KB."/>
            <person name="Liu CT."/>
            <person name="Toyazaki H."/>
            <person name="Oyaizu H."/>
        </authorList>
    </citation>
    <scope>NUCLEOTIDE SEQUENCE [LARGE SCALE GENOMIC DNA]</scope>
    <source>
        <strain evidence="9">ATCC 43989 / DSM 5975 / JCM 20966 / LMG 6465 / NBRC 14845 / NCIMB 13405 / ORS 571</strain>
    </source>
</reference>
<dbReference type="EMBL" id="AP009384">
    <property type="protein sequence ID" value="BAF89961.1"/>
    <property type="molecule type" value="Genomic_DNA"/>
</dbReference>
<name>A8IKX9_AZOC5</name>
<dbReference type="Proteomes" id="UP000000270">
    <property type="component" value="Chromosome"/>
</dbReference>
<reference evidence="8 9" key="3">
    <citation type="journal article" date="2008" name="BMC Genomics">
        <title>The genome of the versatile nitrogen fixer Azorhizobium caulinodans ORS571.</title>
        <authorList>
            <person name="Lee KB."/>
            <person name="Backer P.D."/>
            <person name="Aono T."/>
            <person name="Liu CT."/>
            <person name="Suzuki S."/>
            <person name="Suzuki T."/>
            <person name="Kaneko T."/>
            <person name="Yamada M."/>
            <person name="Tabata S."/>
            <person name="Kupfer D.M."/>
            <person name="Najar F.Z."/>
            <person name="Wiley G.B."/>
            <person name="Roe B."/>
            <person name="Binnewies T.T."/>
            <person name="Ussery D.W."/>
            <person name="D'Haeze W."/>
            <person name="Herder J.D."/>
            <person name="Gevers D."/>
            <person name="Vereecke D."/>
            <person name="Holsters M."/>
            <person name="Oyaizu H."/>
        </authorList>
    </citation>
    <scope>NUCLEOTIDE SEQUENCE [LARGE SCALE GENOMIC DNA]</scope>
    <source>
        <strain evidence="9">ATCC 43989 / DSM 5975 / JCM 20966 / LMG 6465 / NBRC 14845 / NCIMB 13405 / ORS 571</strain>
    </source>
</reference>
<dbReference type="InterPro" id="IPR051692">
    <property type="entry name" value="OMP-like"/>
</dbReference>
<dbReference type="AlphaFoldDB" id="A8IKX9"/>
<dbReference type="STRING" id="438753.AZC_3963"/>